<feature type="domain" description="ESPR" evidence="2">
    <location>
        <begin position="1"/>
        <end position="48"/>
    </location>
</feature>
<dbReference type="Proteomes" id="UP000536773">
    <property type="component" value="Unassembled WGS sequence"/>
</dbReference>
<organism evidence="3 4">
    <name type="scientific">Megasphaera elsdenii</name>
    <dbReference type="NCBI Taxonomy" id="907"/>
    <lineage>
        <taxon>Bacteria</taxon>
        <taxon>Bacillati</taxon>
        <taxon>Bacillota</taxon>
        <taxon>Negativicutes</taxon>
        <taxon>Veillonellales</taxon>
        <taxon>Veillonellaceae</taxon>
        <taxon>Megasphaera</taxon>
    </lineage>
</organism>
<keyword evidence="1" id="KW-1133">Transmembrane helix</keyword>
<dbReference type="InterPro" id="IPR011049">
    <property type="entry name" value="Serralysin-like_metalloprot_C"/>
</dbReference>
<dbReference type="InterPro" id="IPR024973">
    <property type="entry name" value="ESPR"/>
</dbReference>
<keyword evidence="1" id="KW-0472">Membrane</keyword>
<evidence type="ECO:0000256" key="1">
    <source>
        <dbReference type="SAM" id="Phobius"/>
    </source>
</evidence>
<dbReference type="Gene3D" id="2.150.10.10">
    <property type="entry name" value="Serralysin-like metalloprotease, C-terminal"/>
    <property type="match status" value="2"/>
</dbReference>
<dbReference type="Pfam" id="PF13018">
    <property type="entry name" value="ESPR"/>
    <property type="match status" value="1"/>
</dbReference>
<evidence type="ECO:0000313" key="3">
    <source>
        <dbReference type="EMBL" id="NMK39839.1"/>
    </source>
</evidence>
<gene>
    <name evidence="3" type="ORF">HG933_10780</name>
</gene>
<evidence type="ECO:0000313" key="4">
    <source>
        <dbReference type="Proteomes" id="UP000536773"/>
    </source>
</evidence>
<protein>
    <recommendedName>
        <fullName evidence="2">ESPR domain-containing protein</fullName>
    </recommendedName>
</protein>
<reference evidence="3 4" key="1">
    <citation type="submission" date="2020-04" db="EMBL/GenBank/DDBJ databases">
        <authorList>
            <person name="Hitch T.C.A."/>
            <person name="Wylensek D."/>
            <person name="Clavel T."/>
        </authorList>
    </citation>
    <scope>NUCLEOTIDE SEQUENCE [LARGE SCALE GENOMIC DNA]</scope>
    <source>
        <strain evidence="3 4">WCA-386-APC-2A</strain>
    </source>
</reference>
<feature type="transmembrane region" description="Helical" evidence="1">
    <location>
        <begin position="40"/>
        <end position="60"/>
    </location>
</feature>
<accession>A0A848EVF5</accession>
<sequence>MNKIFKVIYSKTRHCYIVVSELAKSHCKTTQSHTVRSKTALTAAVLLAVGAFSFVGMPVAQAADGTESLRNNDFVGANDYYWYYDEKEKNKDKKWKTYQYKATDIFNNRSRHDLPNYQGGGAKLPGAITAGLYAQAGQQTVTIGDRNAGQSKGSVFIGEHSGYNNGDNAPDGMKNNYVTSVGFQSDATGWGSIAIGSNAKAENSKMESQVVEEVGDAHTSGTVSDDTYGIKENPTIQGASVALGYNAHSKDGNIAIGANSEATSTEKGDSYVSVGNGTLKRRITNVAKGTDNSDVVTVGQMNDAIKQADNLNVNAGWGINVADENDPTNTGKGTKNVISLKHNLGTGYNDDEANGMIIGGLVEDRDPAKQYGAADANSVIVGAGKALASGKSSVVVGGLDNVASGATSVVVGGDNNNAAGNQSAVFGGRDNTAAGIASTAGGGIMNVANGQQAVALGGAYNYALGTSSTAIGGTGGNGMYGYSTSVNGNYSVSLAGGSTGTDALNGLAAGNQSVVTTANGTSGHN</sequence>
<dbReference type="AlphaFoldDB" id="A0A848EVF5"/>
<proteinExistence type="predicted"/>
<name>A0A848EVF5_MEGEL</name>
<dbReference type="SUPFAM" id="SSF101967">
    <property type="entry name" value="Adhesin YadA, collagen-binding domain"/>
    <property type="match status" value="1"/>
</dbReference>
<dbReference type="RefSeq" id="WP_169013921.1">
    <property type="nucleotide sequence ID" value="NZ_JABBJH010000021.1"/>
</dbReference>
<keyword evidence="1" id="KW-0812">Transmembrane</keyword>
<dbReference type="EMBL" id="JABBJH010000021">
    <property type="protein sequence ID" value="NMK39839.1"/>
    <property type="molecule type" value="Genomic_DNA"/>
</dbReference>
<comment type="caution">
    <text evidence="3">The sequence shown here is derived from an EMBL/GenBank/DDBJ whole genome shotgun (WGS) entry which is preliminary data.</text>
</comment>
<evidence type="ECO:0000259" key="2">
    <source>
        <dbReference type="Pfam" id="PF13018"/>
    </source>
</evidence>